<dbReference type="InterPro" id="IPR003439">
    <property type="entry name" value="ABC_transporter-like_ATP-bd"/>
</dbReference>
<dbReference type="SMART" id="SM00382">
    <property type="entry name" value="AAA"/>
    <property type="match status" value="1"/>
</dbReference>
<reference evidence="6" key="1">
    <citation type="submission" date="2021-11" db="EMBL/GenBank/DDBJ databases">
        <title>Description of novel Flavobacterium species.</title>
        <authorList>
            <person name="Saticioglu I.B."/>
            <person name="Ay H."/>
            <person name="Altun S."/>
            <person name="Duman M."/>
        </authorList>
    </citation>
    <scope>NUCLEOTIDE SEQUENCE</scope>
    <source>
        <strain evidence="6">F-65</strain>
    </source>
</reference>
<dbReference type="RefSeq" id="WP_229987990.1">
    <property type="nucleotide sequence ID" value="NZ_JAJJMO010000001.1"/>
</dbReference>
<evidence type="ECO:0000256" key="1">
    <source>
        <dbReference type="ARBA" id="ARBA00005417"/>
    </source>
</evidence>
<evidence type="ECO:0000313" key="6">
    <source>
        <dbReference type="EMBL" id="MCC9071369.1"/>
    </source>
</evidence>
<keyword evidence="4 6" id="KW-0067">ATP-binding</keyword>
<dbReference type="EMBL" id="JAJJMO010000001">
    <property type="protein sequence ID" value="MCC9071369.1"/>
    <property type="molecule type" value="Genomic_DNA"/>
</dbReference>
<dbReference type="GO" id="GO:0005524">
    <property type="term" value="F:ATP binding"/>
    <property type="evidence" value="ECO:0007669"/>
    <property type="project" value="UniProtKB-KW"/>
</dbReference>
<evidence type="ECO:0000256" key="3">
    <source>
        <dbReference type="ARBA" id="ARBA00022741"/>
    </source>
</evidence>
<name>A0ABS8MRH5_9FLAO</name>
<dbReference type="PANTHER" id="PTHR43335">
    <property type="entry name" value="ABC TRANSPORTER, ATP-BINDING PROTEIN"/>
    <property type="match status" value="1"/>
</dbReference>
<dbReference type="InterPro" id="IPR027417">
    <property type="entry name" value="P-loop_NTPase"/>
</dbReference>
<keyword evidence="7" id="KW-1185">Reference proteome</keyword>
<organism evidence="6 7">
    <name type="scientific">Flavobacterium pisciphilum</name>
    <dbReference type="NCBI Taxonomy" id="2893755"/>
    <lineage>
        <taxon>Bacteria</taxon>
        <taxon>Pseudomonadati</taxon>
        <taxon>Bacteroidota</taxon>
        <taxon>Flavobacteriia</taxon>
        <taxon>Flavobacteriales</taxon>
        <taxon>Flavobacteriaceae</taxon>
        <taxon>Flavobacterium</taxon>
    </lineage>
</organism>
<keyword evidence="3" id="KW-0547">Nucleotide-binding</keyword>
<feature type="domain" description="ABC transporter" evidence="5">
    <location>
        <begin position="5"/>
        <end position="229"/>
    </location>
</feature>
<dbReference type="PANTHER" id="PTHR43335:SF2">
    <property type="entry name" value="ABC TRANSPORTER, ATP-BINDING PROTEIN"/>
    <property type="match status" value="1"/>
</dbReference>
<dbReference type="InterPro" id="IPR017871">
    <property type="entry name" value="ABC_transporter-like_CS"/>
</dbReference>
<dbReference type="PROSITE" id="PS00211">
    <property type="entry name" value="ABC_TRANSPORTER_1"/>
    <property type="match status" value="1"/>
</dbReference>
<dbReference type="Gene3D" id="3.40.50.300">
    <property type="entry name" value="P-loop containing nucleotide triphosphate hydrolases"/>
    <property type="match status" value="1"/>
</dbReference>
<evidence type="ECO:0000256" key="2">
    <source>
        <dbReference type="ARBA" id="ARBA00022448"/>
    </source>
</evidence>
<keyword evidence="2" id="KW-0813">Transport</keyword>
<protein>
    <submittedName>
        <fullName evidence="6">ATP-binding cassette domain-containing protein</fullName>
    </submittedName>
</protein>
<dbReference type="PROSITE" id="PS50893">
    <property type="entry name" value="ABC_TRANSPORTER_2"/>
    <property type="match status" value="1"/>
</dbReference>
<dbReference type="InterPro" id="IPR003593">
    <property type="entry name" value="AAA+_ATPase"/>
</dbReference>
<accession>A0ABS8MRH5</accession>
<dbReference type="Proteomes" id="UP001430919">
    <property type="component" value="Unassembled WGS sequence"/>
</dbReference>
<dbReference type="SUPFAM" id="SSF52540">
    <property type="entry name" value="P-loop containing nucleoside triphosphate hydrolases"/>
    <property type="match status" value="1"/>
</dbReference>
<gene>
    <name evidence="6" type="ORF">LNQ49_07150</name>
</gene>
<evidence type="ECO:0000259" key="5">
    <source>
        <dbReference type="PROSITE" id="PS50893"/>
    </source>
</evidence>
<comment type="similarity">
    <text evidence="1">Belongs to the ABC transporter superfamily.</text>
</comment>
<comment type="caution">
    <text evidence="6">The sequence shown here is derived from an EMBL/GenBank/DDBJ whole genome shotgun (WGS) entry which is preliminary data.</text>
</comment>
<proteinExistence type="inferred from homology"/>
<evidence type="ECO:0000256" key="4">
    <source>
        <dbReference type="ARBA" id="ARBA00022840"/>
    </source>
</evidence>
<sequence>METILTIQNLHKRYGRVQALKDISFEIQKGRVYGILGPNGSGKSTTLGIVLNVVNETSGRYSWFGGKIQTHDALKKVGAIIERPNFYPYMSAEENLKLVCKIKNIDYSKINEKLELVGLNERRKSKFSTFSLGMKQRLAIASALLNDPEILILDEPTNGLDPQGIHQIRDIIKKIASHGTTILLASHLLDEVEKVCTDVVVLRKGEILYSGPVGGMSSNEGFFEIQADDTEKLISVTETHPAVDSVIKEKEVVLVYLKSDLSAAELNQFLFSQNIFLNHLVKRKNSLEEQFLELTNNASIKNK</sequence>
<dbReference type="Pfam" id="PF00005">
    <property type="entry name" value="ABC_tran"/>
    <property type="match status" value="1"/>
</dbReference>
<evidence type="ECO:0000313" key="7">
    <source>
        <dbReference type="Proteomes" id="UP001430919"/>
    </source>
</evidence>